<reference evidence="1 2" key="1">
    <citation type="submission" date="2018-08" db="EMBL/GenBank/DDBJ databases">
        <title>Paraburkholderia sp. DHOM06 isolated from forest soil.</title>
        <authorList>
            <person name="Gao Z.-H."/>
            <person name="Qiu L.-H."/>
        </authorList>
    </citation>
    <scope>NUCLEOTIDE SEQUENCE [LARGE SCALE GENOMIC DNA]</scope>
    <source>
        <strain evidence="1 2">DHOM06</strain>
    </source>
</reference>
<evidence type="ECO:0000313" key="2">
    <source>
        <dbReference type="Proteomes" id="UP000256838"/>
    </source>
</evidence>
<dbReference type="AlphaFoldDB" id="A0A3D8JZZ0"/>
<dbReference type="Proteomes" id="UP000256838">
    <property type="component" value="Unassembled WGS sequence"/>
</dbReference>
<gene>
    <name evidence="1" type="ORF">DWV00_10740</name>
</gene>
<comment type="caution">
    <text evidence="1">The sequence shown here is derived from an EMBL/GenBank/DDBJ whole genome shotgun (WGS) entry which is preliminary data.</text>
</comment>
<organism evidence="1 2">
    <name type="scientific">Trinickia dinghuensis</name>
    <dbReference type="NCBI Taxonomy" id="2291023"/>
    <lineage>
        <taxon>Bacteria</taxon>
        <taxon>Pseudomonadati</taxon>
        <taxon>Pseudomonadota</taxon>
        <taxon>Betaproteobacteria</taxon>
        <taxon>Burkholderiales</taxon>
        <taxon>Burkholderiaceae</taxon>
        <taxon>Trinickia</taxon>
    </lineage>
</organism>
<evidence type="ECO:0000313" key="1">
    <source>
        <dbReference type="EMBL" id="RDU98737.1"/>
    </source>
</evidence>
<dbReference type="EMBL" id="QRGA01000006">
    <property type="protein sequence ID" value="RDU98737.1"/>
    <property type="molecule type" value="Genomic_DNA"/>
</dbReference>
<protein>
    <submittedName>
        <fullName evidence="1">Uncharacterized protein</fullName>
    </submittedName>
</protein>
<accession>A0A3D8JZZ0</accession>
<proteinExistence type="predicted"/>
<sequence length="86" mass="9810">MTDGFKPFPTAIDIAAESKEKDGTHPLASVEGTDWHLEFELIDPFIATRKELEELWESAPNRRAQDWLTGIMDTRRMYAVVTGNPF</sequence>
<keyword evidence="2" id="KW-1185">Reference proteome</keyword>
<name>A0A3D8JZZ0_9BURK</name>
<dbReference type="RefSeq" id="WP_115533553.1">
    <property type="nucleotide sequence ID" value="NZ_QRGA01000006.1"/>
</dbReference>
<dbReference type="OrthoDB" id="8967344at2"/>